<evidence type="ECO:0000256" key="3">
    <source>
        <dbReference type="ARBA" id="ARBA00022989"/>
    </source>
</evidence>
<dbReference type="Gene3D" id="1.10.287.70">
    <property type="match status" value="1"/>
</dbReference>
<dbReference type="InterPro" id="IPR043203">
    <property type="entry name" value="VGCC_Ca_Na"/>
</dbReference>
<reference evidence="8" key="1">
    <citation type="submission" date="2021-02" db="EMBL/GenBank/DDBJ databases">
        <authorList>
            <person name="Nowell W R."/>
        </authorList>
    </citation>
    <scope>NUCLEOTIDE SEQUENCE</scope>
</reference>
<dbReference type="Pfam" id="PF00520">
    <property type="entry name" value="Ion_trans"/>
    <property type="match status" value="1"/>
</dbReference>
<keyword evidence="3 5" id="KW-1133">Transmembrane helix</keyword>
<feature type="chain" id="PRO_5032652084" description="Ion transport domain-containing protein" evidence="6">
    <location>
        <begin position="20"/>
        <end position="350"/>
    </location>
</feature>
<dbReference type="GO" id="GO:0019228">
    <property type="term" value="P:neuronal action potential"/>
    <property type="evidence" value="ECO:0007669"/>
    <property type="project" value="TreeGrafter"/>
</dbReference>
<evidence type="ECO:0000256" key="6">
    <source>
        <dbReference type="SAM" id="SignalP"/>
    </source>
</evidence>
<evidence type="ECO:0000256" key="1">
    <source>
        <dbReference type="ARBA" id="ARBA00004141"/>
    </source>
</evidence>
<dbReference type="GO" id="GO:0086010">
    <property type="term" value="P:membrane depolarization during action potential"/>
    <property type="evidence" value="ECO:0007669"/>
    <property type="project" value="TreeGrafter"/>
</dbReference>
<name>A0A819FFF6_9BILA</name>
<comment type="subcellular location">
    <subcellularLocation>
        <location evidence="1">Membrane</location>
        <topology evidence="1">Multi-pass membrane protein</topology>
    </subcellularLocation>
</comment>
<evidence type="ECO:0000313" key="8">
    <source>
        <dbReference type="EMBL" id="CAF3863846.1"/>
    </source>
</evidence>
<feature type="transmembrane region" description="Helical" evidence="5">
    <location>
        <begin position="181"/>
        <end position="200"/>
    </location>
</feature>
<comment type="caution">
    <text evidence="8">The sequence shown here is derived from an EMBL/GenBank/DDBJ whole genome shotgun (WGS) entry which is preliminary data.</text>
</comment>
<dbReference type="Proteomes" id="UP000663842">
    <property type="component" value="Unassembled WGS sequence"/>
</dbReference>
<protein>
    <recommendedName>
        <fullName evidence="7">Ion transport domain-containing protein</fullName>
    </recommendedName>
</protein>
<dbReference type="AlphaFoldDB" id="A0A819FFF6"/>
<dbReference type="GO" id="GO:0001518">
    <property type="term" value="C:voltage-gated sodium channel complex"/>
    <property type="evidence" value="ECO:0007669"/>
    <property type="project" value="TreeGrafter"/>
</dbReference>
<dbReference type="SUPFAM" id="SSF81324">
    <property type="entry name" value="Voltage-gated potassium channels"/>
    <property type="match status" value="1"/>
</dbReference>
<dbReference type="EMBL" id="CAJOBF010000746">
    <property type="protein sequence ID" value="CAF3863846.1"/>
    <property type="molecule type" value="Genomic_DNA"/>
</dbReference>
<gene>
    <name evidence="8" type="ORF">UXM345_LOCUS8532</name>
</gene>
<accession>A0A819FFF6</accession>
<evidence type="ECO:0000259" key="7">
    <source>
        <dbReference type="Pfam" id="PF00520"/>
    </source>
</evidence>
<feature type="signal peptide" evidence="6">
    <location>
        <begin position="1"/>
        <end position="19"/>
    </location>
</feature>
<feature type="domain" description="Ion transport" evidence="7">
    <location>
        <begin position="154"/>
        <end position="348"/>
    </location>
</feature>
<feature type="non-terminal residue" evidence="8">
    <location>
        <position position="1"/>
    </location>
</feature>
<keyword evidence="4 5" id="KW-0472">Membrane</keyword>
<keyword evidence="2 5" id="KW-0812">Transmembrane</keyword>
<feature type="transmembrane region" description="Helical" evidence="5">
    <location>
        <begin position="273"/>
        <end position="292"/>
    </location>
</feature>
<evidence type="ECO:0000256" key="4">
    <source>
        <dbReference type="ARBA" id="ARBA00023136"/>
    </source>
</evidence>
<dbReference type="GO" id="GO:0005248">
    <property type="term" value="F:voltage-gated sodium channel activity"/>
    <property type="evidence" value="ECO:0007669"/>
    <property type="project" value="TreeGrafter"/>
</dbReference>
<proteinExistence type="predicted"/>
<keyword evidence="6" id="KW-0732">Signal</keyword>
<dbReference type="InterPro" id="IPR005821">
    <property type="entry name" value="Ion_trans_dom"/>
</dbReference>
<evidence type="ECO:0000313" key="9">
    <source>
        <dbReference type="Proteomes" id="UP000663842"/>
    </source>
</evidence>
<dbReference type="PANTHER" id="PTHR10037">
    <property type="entry name" value="VOLTAGE-GATED CATION CHANNEL CALCIUM AND SODIUM"/>
    <property type="match status" value="1"/>
</dbReference>
<dbReference type="InterPro" id="IPR027359">
    <property type="entry name" value="Volt_channel_dom_sf"/>
</dbReference>
<dbReference type="Gene3D" id="1.20.120.350">
    <property type="entry name" value="Voltage-gated potassium channels. Chain C"/>
    <property type="match status" value="1"/>
</dbReference>
<sequence>ILNLFLALLLNSFGSNVLTEKEDEDDKIGEAIDRIQRFFHFLIENLVYFFCGKKQRQKDADVENKNNENSLSTTEELVNSIPSANVNQSEDINFAVPLIHDLSTTHEGTEEQPIHGETIEFHPKQSILYTPPACCHKMILKHFSCCAKCIPQGSSITLALEDVHTRQQPTFSEVLEIFDKIFTIIFTLELILKWFAYGIKNYFTDGWNRLDFVIVVVSVLGTGLHLFGVADIPAFKSMRTLRALRPLKALSKFAGIRIVVNALFGAIPSISNVLLVCLVFWLIFSIMGVQLFGGKFYKCVYVGTHDRVAASENVTHKTDCLNKNFTWENSRLNFDNVLNGYLALLQIVSY</sequence>
<organism evidence="8 9">
    <name type="scientific">Rotaria magnacalcarata</name>
    <dbReference type="NCBI Taxonomy" id="392030"/>
    <lineage>
        <taxon>Eukaryota</taxon>
        <taxon>Metazoa</taxon>
        <taxon>Spiralia</taxon>
        <taxon>Gnathifera</taxon>
        <taxon>Rotifera</taxon>
        <taxon>Eurotatoria</taxon>
        <taxon>Bdelloidea</taxon>
        <taxon>Philodinida</taxon>
        <taxon>Philodinidae</taxon>
        <taxon>Rotaria</taxon>
    </lineage>
</organism>
<dbReference type="PANTHER" id="PTHR10037:SF62">
    <property type="entry name" value="SODIUM CHANNEL PROTEIN 60E"/>
    <property type="match status" value="1"/>
</dbReference>
<evidence type="ECO:0000256" key="2">
    <source>
        <dbReference type="ARBA" id="ARBA00022692"/>
    </source>
</evidence>
<feature type="transmembrane region" description="Helical" evidence="5">
    <location>
        <begin position="212"/>
        <end position="235"/>
    </location>
</feature>
<evidence type="ECO:0000256" key="5">
    <source>
        <dbReference type="SAM" id="Phobius"/>
    </source>
</evidence>